<dbReference type="Proteomes" id="UP000199372">
    <property type="component" value="Unassembled WGS sequence"/>
</dbReference>
<dbReference type="InterPro" id="IPR039910">
    <property type="entry name" value="D15-like"/>
</dbReference>
<comment type="subcellular location">
    <subcellularLocation>
        <location evidence="1">Membrane</location>
    </subcellularLocation>
</comment>
<evidence type="ECO:0000259" key="5">
    <source>
        <dbReference type="Pfam" id="PF01103"/>
    </source>
</evidence>
<evidence type="ECO:0000313" key="7">
    <source>
        <dbReference type="EMBL" id="SEN22539.1"/>
    </source>
</evidence>
<keyword evidence="2" id="KW-1134">Transmembrane beta strand</keyword>
<dbReference type="EMBL" id="FOCM01000003">
    <property type="protein sequence ID" value="SEN22539.1"/>
    <property type="molecule type" value="Genomic_DNA"/>
</dbReference>
<evidence type="ECO:0000256" key="3">
    <source>
        <dbReference type="ARBA" id="ARBA00023136"/>
    </source>
</evidence>
<dbReference type="Pfam" id="PF01103">
    <property type="entry name" value="Omp85"/>
    <property type="match status" value="1"/>
</dbReference>
<protein>
    <submittedName>
        <fullName evidence="7">Autotransporter secretion outer membrane protein TamA</fullName>
    </submittedName>
</protein>
<evidence type="ECO:0000259" key="6">
    <source>
        <dbReference type="Pfam" id="PF07244"/>
    </source>
</evidence>
<feature type="domain" description="Bacterial surface antigen (D15)" evidence="5">
    <location>
        <begin position="299"/>
        <end position="598"/>
    </location>
</feature>
<dbReference type="AlphaFoldDB" id="A0A1H8ESP4"/>
<dbReference type="GO" id="GO:0019867">
    <property type="term" value="C:outer membrane"/>
    <property type="evidence" value="ECO:0007669"/>
    <property type="project" value="InterPro"/>
</dbReference>
<feature type="domain" description="POTRA" evidence="6">
    <location>
        <begin position="199"/>
        <end position="256"/>
    </location>
</feature>
<gene>
    <name evidence="7" type="ORF">SAMN04488011_10386</name>
</gene>
<dbReference type="Gene3D" id="2.40.160.50">
    <property type="entry name" value="membrane protein fhac: a member of the omp85/tpsb transporter family"/>
    <property type="match status" value="1"/>
</dbReference>
<keyword evidence="8" id="KW-1185">Reference proteome</keyword>
<dbReference type="Gene3D" id="3.10.20.310">
    <property type="entry name" value="membrane protein fhac"/>
    <property type="match status" value="1"/>
</dbReference>
<evidence type="ECO:0000256" key="1">
    <source>
        <dbReference type="ARBA" id="ARBA00004370"/>
    </source>
</evidence>
<dbReference type="PANTHER" id="PTHR12815">
    <property type="entry name" value="SORTING AND ASSEMBLY MACHINERY SAMM50 PROTEIN FAMILY MEMBER"/>
    <property type="match status" value="1"/>
</dbReference>
<evidence type="ECO:0000313" key="8">
    <source>
        <dbReference type="Proteomes" id="UP000199372"/>
    </source>
</evidence>
<evidence type="ECO:0000256" key="2">
    <source>
        <dbReference type="ARBA" id="ARBA00022452"/>
    </source>
</evidence>
<accession>A0A1H8ESP4</accession>
<keyword evidence="2" id="KW-0812">Transmembrane</keyword>
<keyword evidence="3" id="KW-0472">Membrane</keyword>
<proteinExistence type="predicted"/>
<dbReference type="InterPro" id="IPR010827">
    <property type="entry name" value="BamA/TamA_POTRA"/>
</dbReference>
<dbReference type="PANTHER" id="PTHR12815:SF42">
    <property type="entry name" value="BACTERIAL SURFACE ANTIGEN (D15) DOMAIN-CONTAINING PROTEIN"/>
    <property type="match status" value="1"/>
</dbReference>
<feature type="chain" id="PRO_5011525545" evidence="4">
    <location>
        <begin position="24"/>
        <end position="598"/>
    </location>
</feature>
<reference evidence="8" key="1">
    <citation type="submission" date="2016-10" db="EMBL/GenBank/DDBJ databases">
        <authorList>
            <person name="Varghese N."/>
            <person name="Submissions S."/>
        </authorList>
    </citation>
    <scope>NUCLEOTIDE SEQUENCE [LARGE SCALE GENOMIC DNA]</scope>
    <source>
        <strain evidence="8">DSM 26893</strain>
    </source>
</reference>
<keyword evidence="4" id="KW-0732">Signal</keyword>
<dbReference type="Pfam" id="PF07244">
    <property type="entry name" value="POTRA"/>
    <property type="match status" value="1"/>
</dbReference>
<dbReference type="InterPro" id="IPR000184">
    <property type="entry name" value="Bac_surfAg_D15"/>
</dbReference>
<name>A0A1H8ESP4_9RHOB</name>
<sequence>MIVNRSSAGISCALCLLAAPAFAFENLSFVVQGGEDLEDQLRNSSLLVAAKEEGVTDPQEILSAARADYGRLIGSLYNQGHYGGVINILVNGTEADRISPLTRIGAINDVVVRVEAGPSYLFSRAEIAPLAPGTELPDEFAIGQTARSPIIADAAAAGVSGWRDQGNAKADIADQRVLAQHDANTLDVQIALAPGPRVTFGNLILQGSEAVRPERLREIAGLPVGQVFSPADLEESSARLRRTGVFSSVALTEAETINPDGSMDIIAQLAAREPRRIGFGAELSSIDGLTLTGFWLHRNLLGGAERLRIDGEIAGIGGSTTGGTDYSFGGRFERPATFAPENTLVIEGRVARLNEDDYSSNLVSSGIGIERRVNDDLTISYGLGLRFSEIEDDAGTTDYALATLPLSAIYDTREQPLDAKDGLYLNLDVTPFAGLNDSTGSGVRTTFDARSYLSFGEEDRITLAGRVQGGSILGAELDRVPNDYRFYSGGGGTVRGQEYQSLDVMLNGIESGGASFVAVQAELRAGITDSIGLVAFYDYGIVGRDGFPSSGDDSHSGAGLGLRYLTPIGPIRLDVAAPLSGPGDPSGVEVYVGIGQAF</sequence>
<organism evidence="7 8">
    <name type="scientific">Palleronia pelagia</name>
    <dbReference type="NCBI Taxonomy" id="387096"/>
    <lineage>
        <taxon>Bacteria</taxon>
        <taxon>Pseudomonadati</taxon>
        <taxon>Pseudomonadota</taxon>
        <taxon>Alphaproteobacteria</taxon>
        <taxon>Rhodobacterales</taxon>
        <taxon>Roseobacteraceae</taxon>
        <taxon>Palleronia</taxon>
    </lineage>
</organism>
<feature type="signal peptide" evidence="4">
    <location>
        <begin position="1"/>
        <end position="23"/>
    </location>
</feature>
<evidence type="ECO:0000256" key="4">
    <source>
        <dbReference type="SAM" id="SignalP"/>
    </source>
</evidence>